<comment type="caution">
    <text evidence="1">The sequence shown here is derived from an EMBL/GenBank/DDBJ whole genome shotgun (WGS) entry which is preliminary data.</text>
</comment>
<organism evidence="1 2">
    <name type="scientific">Colletotrichum gloeosporioides</name>
    <name type="common">Anthracnose fungus</name>
    <name type="synonym">Glomerella cingulata</name>
    <dbReference type="NCBI Taxonomy" id="474922"/>
    <lineage>
        <taxon>Eukaryota</taxon>
        <taxon>Fungi</taxon>
        <taxon>Dikarya</taxon>
        <taxon>Ascomycota</taxon>
        <taxon>Pezizomycotina</taxon>
        <taxon>Sordariomycetes</taxon>
        <taxon>Hypocreomycetidae</taxon>
        <taxon>Glomerellales</taxon>
        <taxon>Glomerellaceae</taxon>
        <taxon>Colletotrichum</taxon>
        <taxon>Colletotrichum gloeosporioides species complex</taxon>
    </lineage>
</organism>
<reference evidence="1" key="2">
    <citation type="submission" date="2020-03" db="EMBL/GenBank/DDBJ databases">
        <authorList>
            <person name="Fu F.-F."/>
            <person name="Chen J."/>
        </authorList>
    </citation>
    <scope>NUCLEOTIDE SEQUENCE</scope>
    <source>
        <strain evidence="1">Lc1</strain>
    </source>
</reference>
<reference evidence="1" key="1">
    <citation type="journal article" date="2020" name="Phytopathology">
        <title>Genome sequence and comparative analysis of Colletotrichum gloeosporioides isolated from Liriodendron leaves.</title>
        <authorList>
            <person name="Fu F.F."/>
            <person name="Hao Z."/>
            <person name="Wang P."/>
            <person name="Lu Y."/>
            <person name="Xue L.J."/>
            <person name="Wei G."/>
            <person name="Tian Y."/>
            <person name="Baishi H."/>
            <person name="Xu H."/>
            <person name="Shi J."/>
            <person name="Cheng T."/>
            <person name="Wang G."/>
            <person name="Yi Y."/>
            <person name="Chen J."/>
        </authorList>
    </citation>
    <scope>NUCLEOTIDE SEQUENCE</scope>
    <source>
        <strain evidence="1">Lc1</strain>
    </source>
</reference>
<evidence type="ECO:0000313" key="2">
    <source>
        <dbReference type="Proteomes" id="UP000613401"/>
    </source>
</evidence>
<proteinExistence type="predicted"/>
<dbReference type="GeneID" id="69014247"/>
<protein>
    <submittedName>
        <fullName evidence="1">Uncharacterized protein</fullName>
    </submittedName>
</protein>
<accession>A0A8H4CN49</accession>
<sequence>MALNLSHLSSDSSPVIVAGHKFPTPVTSRSKATEDKLSGSTPLAYERDRLIRRCMGREVHVVNLMSLMPTWPKEIHSQDILDEINGDLDQWLKRQAEFVPSPSSNPGWLTSPPSWGLRSVNIAEEKKIKHRKKGNYTIMASVFDSRCKKEKLLTLTKYEY</sequence>
<dbReference type="AlphaFoldDB" id="A0A8H4CN49"/>
<gene>
    <name evidence="1" type="ORF">GCG54_00007101</name>
</gene>
<dbReference type="Proteomes" id="UP000613401">
    <property type="component" value="Unassembled WGS sequence"/>
</dbReference>
<dbReference type="EMBL" id="WVTB01000032">
    <property type="protein sequence ID" value="KAF3806851.1"/>
    <property type="molecule type" value="Genomic_DNA"/>
</dbReference>
<name>A0A8H4CN49_COLGL</name>
<dbReference type="RefSeq" id="XP_045266010.1">
    <property type="nucleotide sequence ID" value="XM_045407089.1"/>
</dbReference>
<keyword evidence="2" id="KW-1185">Reference proteome</keyword>
<evidence type="ECO:0000313" key="1">
    <source>
        <dbReference type="EMBL" id="KAF3806851.1"/>
    </source>
</evidence>